<gene>
    <name evidence="1" type="ORF">SmaMPs15_000169</name>
</gene>
<dbReference type="Proteomes" id="UP000829466">
    <property type="component" value="Segment"/>
</dbReference>
<dbReference type="EMBL" id="OL702939">
    <property type="protein sequence ID" value="UMO77320.1"/>
    <property type="molecule type" value="Genomic_DNA"/>
</dbReference>
<keyword evidence="2" id="KW-1185">Reference proteome</keyword>
<evidence type="ECO:0000313" key="1">
    <source>
        <dbReference type="EMBL" id="UMO77320.1"/>
    </source>
</evidence>
<name>A0AAE9FRM1_9CAUD</name>
<accession>A0AAE9FRM1</accession>
<reference evidence="1 2" key="1">
    <citation type="submission" date="2021-12" db="EMBL/GenBank/DDBJ databases">
        <title>Characterization of bacteriophage vB_SmaM_Ps15 infective to Stenotrophomonas maltophila clinical ocular isolates.</title>
        <authorList>
            <person name="Damnjanovic D."/>
            <person name="Vazquez-Campos X."/>
            <person name="Elliott L."/>
            <person name="Willcox M."/>
            <person name="Bridge W.J."/>
        </authorList>
    </citation>
    <scope>NUCLEOTIDE SEQUENCE [LARGE SCALE GENOMIC DNA]</scope>
</reference>
<sequence length="101" mass="12014">MMIVSSRWMKSMSSEVNPALNLNLWEQIQLWLLGDIKREGVVDSIDHMIVTIDGQEYWHTPWDKPFKVGDYIEFYAWGSRDSHRLDINSTFREIRILKEAQ</sequence>
<protein>
    <submittedName>
        <fullName evidence="1">Uncharacterized protein</fullName>
    </submittedName>
</protein>
<organism evidence="1 2">
    <name type="scientific">Stenotrophomonas maltophilia phage vB_SmaM_Ps15</name>
    <dbReference type="NCBI Taxonomy" id="3071007"/>
    <lineage>
        <taxon>Viruses</taxon>
        <taxon>Duplodnaviria</taxon>
        <taxon>Heunggongvirae</taxon>
        <taxon>Uroviricota</taxon>
        <taxon>Caudoviricetes</taxon>
        <taxon>Menderavirus</taxon>
        <taxon>Menderavirus Ps15</taxon>
    </lineage>
</organism>
<proteinExistence type="predicted"/>
<evidence type="ECO:0000313" key="2">
    <source>
        <dbReference type="Proteomes" id="UP000829466"/>
    </source>
</evidence>